<protein>
    <recommendedName>
        <fullName evidence="4">DUF4190 domain-containing protein</fullName>
    </recommendedName>
</protein>
<organism evidence="2 3">
    <name type="scientific">Pseudolysinimonas kribbensis</name>
    <dbReference type="NCBI Taxonomy" id="433641"/>
    <lineage>
        <taxon>Bacteria</taxon>
        <taxon>Bacillati</taxon>
        <taxon>Actinomycetota</taxon>
        <taxon>Actinomycetes</taxon>
        <taxon>Micrococcales</taxon>
        <taxon>Microbacteriaceae</taxon>
        <taxon>Pseudolysinimonas</taxon>
    </lineage>
</organism>
<keyword evidence="1" id="KW-1133">Transmembrane helix</keyword>
<dbReference type="EMBL" id="BSVB01000001">
    <property type="protein sequence ID" value="GMA95036.1"/>
    <property type="molecule type" value="Genomic_DNA"/>
</dbReference>
<dbReference type="Proteomes" id="UP001157034">
    <property type="component" value="Unassembled WGS sequence"/>
</dbReference>
<gene>
    <name evidence="2" type="ORF">GCM10025881_18600</name>
</gene>
<evidence type="ECO:0000313" key="3">
    <source>
        <dbReference type="Proteomes" id="UP001157034"/>
    </source>
</evidence>
<name>A0ABQ6K353_9MICO</name>
<keyword evidence="1" id="KW-0812">Transmembrane</keyword>
<accession>A0ABQ6K353</accession>
<evidence type="ECO:0000256" key="1">
    <source>
        <dbReference type="SAM" id="Phobius"/>
    </source>
</evidence>
<proteinExistence type="predicted"/>
<feature type="transmembrane region" description="Helical" evidence="1">
    <location>
        <begin position="86"/>
        <end position="109"/>
    </location>
</feature>
<reference evidence="3" key="1">
    <citation type="journal article" date="2019" name="Int. J. Syst. Evol. Microbiol.">
        <title>The Global Catalogue of Microorganisms (GCM) 10K type strain sequencing project: providing services to taxonomists for standard genome sequencing and annotation.</title>
        <authorList>
            <consortium name="The Broad Institute Genomics Platform"/>
            <consortium name="The Broad Institute Genome Sequencing Center for Infectious Disease"/>
            <person name="Wu L."/>
            <person name="Ma J."/>
        </authorList>
    </citation>
    <scope>NUCLEOTIDE SEQUENCE [LARGE SCALE GENOMIC DNA]</scope>
    <source>
        <strain evidence="3">NBRC 108894</strain>
    </source>
</reference>
<feature type="transmembrane region" description="Helical" evidence="1">
    <location>
        <begin position="48"/>
        <end position="74"/>
    </location>
</feature>
<evidence type="ECO:0000313" key="2">
    <source>
        <dbReference type="EMBL" id="GMA95036.1"/>
    </source>
</evidence>
<sequence length="110" mass="10391">MAALAAPRPASNTLGVVALVLAIVAAVAGVAAAPIQLLMQVRGGTPFAAVVIGVAVPIGLLSIAALVIGVVAALRPGVSKASPGAAIGIAVFLLAGQLTGLIATIVAVAL</sequence>
<comment type="caution">
    <text evidence="2">The sequence shown here is derived from an EMBL/GenBank/DDBJ whole genome shotgun (WGS) entry which is preliminary data.</text>
</comment>
<keyword evidence="3" id="KW-1185">Reference proteome</keyword>
<evidence type="ECO:0008006" key="4">
    <source>
        <dbReference type="Google" id="ProtNLM"/>
    </source>
</evidence>
<keyword evidence="1" id="KW-0472">Membrane</keyword>